<evidence type="ECO:0000313" key="9">
    <source>
        <dbReference type="Proteomes" id="UP000614610"/>
    </source>
</evidence>
<dbReference type="EMBL" id="WIWT01000013">
    <property type="protein sequence ID" value="KAF3217652.1"/>
    <property type="molecule type" value="Genomic_DNA"/>
</dbReference>
<evidence type="ECO:0000313" key="7">
    <source>
        <dbReference type="Proteomes" id="UP000479691"/>
    </source>
</evidence>
<dbReference type="AlphaFoldDB" id="A0A6G1MK33"/>
<dbReference type="Proteomes" id="UP000483672">
    <property type="component" value="Unassembled WGS sequence"/>
</dbReference>
<dbReference type="Proteomes" id="UP000614610">
    <property type="component" value="Unassembled WGS sequence"/>
</dbReference>
<keyword evidence="1" id="KW-0732">Signal</keyword>
<sequence length="322" mass="34110">MRFFVGAIALLAGTAVAQDNCNCDCVLDECLAALAGPSPFIHESVSSDCRSFVWTISTVSSERTAVTETVTATSTNIVVETAWTTITVATTSAPLMKRQGGVATIPAYASACAQSSDYASACRCIGIAEGGTSYFHRPGVETDTYTVTVSTTQDLPTTTTATESAVATDLYFKVRVADVAENDDAQAWKGFYMYTVDEGTSTPPYKRLAFVNNVNQGLIFRASPDGKVTGEDGTPFAADRVDARAEQIYLQQPVAQQILVEHNFDSGGKVISGRFEGNAGTYSLLAITNNGRLWLYTTKAAIDGDKVSNGAVGPVILEAVPI</sequence>
<proteinExistence type="predicted"/>
<evidence type="ECO:0000313" key="2">
    <source>
        <dbReference type="EMBL" id="KAF3185848.1"/>
    </source>
</evidence>
<dbReference type="EMBL" id="WIPF01000048">
    <property type="protein sequence ID" value="KAF3220014.1"/>
    <property type="molecule type" value="Genomic_DNA"/>
</dbReference>
<dbReference type="Proteomes" id="UP000472727">
    <property type="component" value="Unassembled WGS sequence"/>
</dbReference>
<protein>
    <recommendedName>
        <fullName evidence="10">DOMON domain-containing protein</fullName>
    </recommendedName>
</protein>
<evidence type="ECO:0008006" key="10">
    <source>
        <dbReference type="Google" id="ProtNLM"/>
    </source>
</evidence>
<comment type="caution">
    <text evidence="3">The sequence shown here is derived from an EMBL/GenBank/DDBJ whole genome shotgun (WGS) entry which is preliminary data.</text>
</comment>
<evidence type="ECO:0000313" key="8">
    <source>
        <dbReference type="Proteomes" id="UP000483672"/>
    </source>
</evidence>
<dbReference type="OrthoDB" id="5351360at2759"/>
<evidence type="ECO:0000313" key="6">
    <source>
        <dbReference type="Proteomes" id="UP000472727"/>
    </source>
</evidence>
<name>A0A6G1MK33_ORBOL</name>
<organism evidence="3 9">
    <name type="scientific">Orbilia oligospora</name>
    <name type="common">Nematode-trapping fungus</name>
    <name type="synonym">Arthrobotrys oligospora</name>
    <dbReference type="NCBI Taxonomy" id="2813651"/>
    <lineage>
        <taxon>Eukaryota</taxon>
        <taxon>Fungi</taxon>
        <taxon>Dikarya</taxon>
        <taxon>Ascomycota</taxon>
        <taxon>Pezizomycotina</taxon>
        <taxon>Orbiliomycetes</taxon>
        <taxon>Orbiliales</taxon>
        <taxon>Orbiliaceae</taxon>
        <taxon>Orbilia</taxon>
    </lineage>
</organism>
<gene>
    <name evidence="5" type="ORF">TWF106_000320</name>
    <name evidence="4" type="ORF">TWF191_007585</name>
    <name evidence="3" type="ORF">TWF679_001854</name>
    <name evidence="2" type="ORF">TWF788_003896</name>
</gene>
<dbReference type="EMBL" id="WIWS01000010">
    <property type="protein sequence ID" value="KAF3226579.1"/>
    <property type="molecule type" value="Genomic_DNA"/>
</dbReference>
<reference evidence="6 7" key="1">
    <citation type="submission" date="2019-06" db="EMBL/GenBank/DDBJ databases">
        <authorList>
            <person name="Palmer J.M."/>
        </authorList>
    </citation>
    <scope>NUCLEOTIDE SEQUENCE</scope>
    <source>
        <strain evidence="5 6">TWF106</strain>
        <strain evidence="4 8">TWF191</strain>
        <strain evidence="3">TWF679</strain>
        <strain evidence="2 7">TWF788</strain>
    </source>
</reference>
<dbReference type="EMBL" id="JAABOE010000019">
    <property type="protein sequence ID" value="KAF3185848.1"/>
    <property type="molecule type" value="Genomic_DNA"/>
</dbReference>
<dbReference type="Proteomes" id="UP000479691">
    <property type="component" value="Unassembled WGS sequence"/>
</dbReference>
<evidence type="ECO:0000313" key="4">
    <source>
        <dbReference type="EMBL" id="KAF3220014.1"/>
    </source>
</evidence>
<evidence type="ECO:0000313" key="5">
    <source>
        <dbReference type="EMBL" id="KAF3226579.1"/>
    </source>
</evidence>
<feature type="signal peptide" evidence="1">
    <location>
        <begin position="1"/>
        <end position="17"/>
    </location>
</feature>
<feature type="chain" id="PRO_5041133783" description="DOMON domain-containing protein" evidence="1">
    <location>
        <begin position="18"/>
        <end position="322"/>
    </location>
</feature>
<evidence type="ECO:0000256" key="1">
    <source>
        <dbReference type="SAM" id="SignalP"/>
    </source>
</evidence>
<accession>A0A6G1MK33</accession>
<evidence type="ECO:0000313" key="3">
    <source>
        <dbReference type="EMBL" id="KAF3217652.1"/>
    </source>
</evidence>